<evidence type="ECO:0000256" key="2">
    <source>
        <dbReference type="ARBA" id="ARBA00022801"/>
    </source>
</evidence>
<dbReference type="NCBIfam" id="TIGR01509">
    <property type="entry name" value="HAD-SF-IA-v3"/>
    <property type="match status" value="1"/>
</dbReference>
<dbReference type="InterPro" id="IPR051400">
    <property type="entry name" value="HAD-like_hydrolase"/>
</dbReference>
<name>A0ABS9Q488_9MICO</name>
<dbReference type="EMBL" id="JAKRCV010000042">
    <property type="protein sequence ID" value="MCG7322680.1"/>
    <property type="molecule type" value="Genomic_DNA"/>
</dbReference>
<dbReference type="Pfam" id="PF00702">
    <property type="entry name" value="Hydrolase"/>
    <property type="match status" value="1"/>
</dbReference>
<protein>
    <submittedName>
        <fullName evidence="4">HAD family hydrolase</fullName>
    </submittedName>
</protein>
<evidence type="ECO:0000313" key="4">
    <source>
        <dbReference type="EMBL" id="MCG7322680.1"/>
    </source>
</evidence>
<dbReference type="InterPro" id="IPR036412">
    <property type="entry name" value="HAD-like_sf"/>
</dbReference>
<keyword evidence="3" id="KW-0460">Magnesium</keyword>
<accession>A0ABS9Q488</accession>
<dbReference type="SUPFAM" id="SSF56784">
    <property type="entry name" value="HAD-like"/>
    <property type="match status" value="1"/>
</dbReference>
<gene>
    <name evidence="4" type="ORF">MHL29_12415</name>
</gene>
<proteinExistence type="predicted"/>
<dbReference type="NCBIfam" id="TIGR01549">
    <property type="entry name" value="HAD-SF-IA-v1"/>
    <property type="match status" value="1"/>
</dbReference>
<evidence type="ECO:0000313" key="5">
    <source>
        <dbReference type="Proteomes" id="UP001521931"/>
    </source>
</evidence>
<comment type="caution">
    <text evidence="4">The sequence shown here is derived from an EMBL/GenBank/DDBJ whole genome shotgun (WGS) entry which is preliminary data.</text>
</comment>
<dbReference type="Gene3D" id="1.20.120.1600">
    <property type="match status" value="1"/>
</dbReference>
<dbReference type="Gene3D" id="3.40.50.1000">
    <property type="entry name" value="HAD superfamily/HAD-like"/>
    <property type="match status" value="1"/>
</dbReference>
<dbReference type="InterPro" id="IPR023214">
    <property type="entry name" value="HAD_sf"/>
</dbReference>
<evidence type="ECO:0000256" key="3">
    <source>
        <dbReference type="ARBA" id="ARBA00022842"/>
    </source>
</evidence>
<dbReference type="RefSeq" id="WP_239264992.1">
    <property type="nucleotide sequence ID" value="NZ_JAKRCV010000042.1"/>
</dbReference>
<comment type="cofactor">
    <cofactor evidence="1">
        <name>Mg(2+)</name>
        <dbReference type="ChEBI" id="CHEBI:18420"/>
    </cofactor>
</comment>
<organism evidence="4 5">
    <name type="scientific">Arsenicicoccus bolidensis</name>
    <dbReference type="NCBI Taxonomy" id="229480"/>
    <lineage>
        <taxon>Bacteria</taxon>
        <taxon>Bacillati</taxon>
        <taxon>Actinomycetota</taxon>
        <taxon>Actinomycetes</taxon>
        <taxon>Micrococcales</taxon>
        <taxon>Intrasporangiaceae</taxon>
        <taxon>Arsenicicoccus</taxon>
    </lineage>
</organism>
<dbReference type="GO" id="GO:0016787">
    <property type="term" value="F:hydrolase activity"/>
    <property type="evidence" value="ECO:0007669"/>
    <property type="project" value="UniProtKB-KW"/>
</dbReference>
<reference evidence="4 5" key="1">
    <citation type="submission" date="2022-02" db="EMBL/GenBank/DDBJ databases">
        <title>Uncovering new skin microbiome diversity through culturing and metagenomics.</title>
        <authorList>
            <person name="Conlan S."/>
            <person name="Deming C."/>
            <person name="Nisc Comparative Sequencing Program N."/>
            <person name="Segre J.A."/>
        </authorList>
    </citation>
    <scope>NUCLEOTIDE SEQUENCE [LARGE SCALE GENOMIC DNA]</scope>
    <source>
        <strain evidence="4 5">ACRQZ</strain>
    </source>
</reference>
<keyword evidence="2 4" id="KW-0378">Hydrolase</keyword>
<sequence length="240" mass="25574">MTAGAPTRITALLLDIDDTLLDTRSAMRRAAARCIAQVWPEAGERAEELGVRYHADPGGFFGGYTRGELTFAAMRESRLQEVATHGGLAWEAGSFAGFEQGWPDAFRTGTRAFDDVAGLLGRARADGLLVGALTNSSTEFTTLKLDVVGLSEAFTAIATTDTLGYGKPDARAFWRACELLGSSPEQTMYVGDDLAVDAQAAVAAGLHGVWLDRRGEWAGRDDGDVGVPVVTSLDDLSWRA</sequence>
<keyword evidence="5" id="KW-1185">Reference proteome</keyword>
<dbReference type="SFLD" id="SFLDG01129">
    <property type="entry name" value="C1.5:_HAD__Beta-PGM__Phosphata"/>
    <property type="match status" value="1"/>
</dbReference>
<dbReference type="Proteomes" id="UP001521931">
    <property type="component" value="Unassembled WGS sequence"/>
</dbReference>
<evidence type="ECO:0000256" key="1">
    <source>
        <dbReference type="ARBA" id="ARBA00001946"/>
    </source>
</evidence>
<dbReference type="SFLD" id="SFLDS00003">
    <property type="entry name" value="Haloacid_Dehalogenase"/>
    <property type="match status" value="1"/>
</dbReference>
<dbReference type="PANTHER" id="PTHR46470">
    <property type="entry name" value="N-ACYLNEURAMINATE-9-PHOSPHATASE"/>
    <property type="match status" value="1"/>
</dbReference>
<dbReference type="InterPro" id="IPR006439">
    <property type="entry name" value="HAD-SF_hydro_IA"/>
</dbReference>
<dbReference type="PANTHER" id="PTHR46470:SF4">
    <property type="entry name" value="5-AMINO-6-(5-PHOSPHO-D-RIBITYLAMINO)URACIL PHOSPHATASE YIGB"/>
    <property type="match status" value="1"/>
</dbReference>